<reference evidence="7 8" key="1">
    <citation type="submission" date="2016-03" db="EMBL/GenBank/DDBJ databases">
        <title>EvidentialGene: Evidence-directed Construction of Genes on Genomes.</title>
        <authorList>
            <person name="Gilbert D.G."/>
            <person name="Choi J.-H."/>
            <person name="Mockaitis K."/>
            <person name="Colbourne J."/>
            <person name="Pfrender M."/>
        </authorList>
    </citation>
    <scope>NUCLEOTIDE SEQUENCE [LARGE SCALE GENOMIC DNA]</scope>
    <source>
        <strain evidence="7 8">Xinb3</strain>
        <tissue evidence="7">Complete organism</tissue>
    </source>
</reference>
<evidence type="ECO:0000256" key="4">
    <source>
        <dbReference type="ARBA" id="ARBA00022729"/>
    </source>
</evidence>
<dbReference type="InterPro" id="IPR019791">
    <property type="entry name" value="Haem_peroxidase_animal"/>
</dbReference>
<evidence type="ECO:0000313" key="8">
    <source>
        <dbReference type="Proteomes" id="UP000076858"/>
    </source>
</evidence>
<comment type="caution">
    <text evidence="7">The sequence shown here is derived from an EMBL/GenBank/DDBJ whole genome shotgun (WGS) entry which is preliminary data.</text>
</comment>
<dbReference type="GO" id="GO:0046872">
    <property type="term" value="F:metal ion binding"/>
    <property type="evidence" value="ECO:0007669"/>
    <property type="project" value="UniProtKB-KW"/>
</dbReference>
<dbReference type="EMBL" id="LRGB01000868">
    <property type="protein sequence ID" value="KZS15559.1"/>
    <property type="molecule type" value="Genomic_DNA"/>
</dbReference>
<keyword evidence="5" id="KW-0408">Iron</keyword>
<keyword evidence="2" id="KW-0964">Secreted</keyword>
<dbReference type="FunFam" id="1.10.640.10:FF:000006">
    <property type="entry name" value="Double oxidase: two peroxidase domains"/>
    <property type="match status" value="1"/>
</dbReference>
<evidence type="ECO:0000256" key="5">
    <source>
        <dbReference type="PIRSR" id="PIRSR619791-2"/>
    </source>
</evidence>
<feature type="signal peptide" evidence="6">
    <location>
        <begin position="1"/>
        <end position="27"/>
    </location>
</feature>
<feature type="chain" id="PRO_5007854721" evidence="6">
    <location>
        <begin position="28"/>
        <end position="1719"/>
    </location>
</feature>
<keyword evidence="5" id="KW-0479">Metal-binding</keyword>
<evidence type="ECO:0000256" key="6">
    <source>
        <dbReference type="SAM" id="SignalP"/>
    </source>
</evidence>
<evidence type="ECO:0000256" key="2">
    <source>
        <dbReference type="ARBA" id="ARBA00022525"/>
    </source>
</evidence>
<keyword evidence="8" id="KW-1185">Reference proteome</keyword>
<dbReference type="GO" id="GO:0005576">
    <property type="term" value="C:extracellular region"/>
    <property type="evidence" value="ECO:0007669"/>
    <property type="project" value="UniProtKB-SubCell"/>
</dbReference>
<keyword evidence="3" id="KW-0575">Peroxidase</keyword>
<protein>
    <submittedName>
        <fullName evidence="7">Dual oxidase 2</fullName>
    </submittedName>
</protein>
<keyword evidence="3" id="KW-0560">Oxidoreductase</keyword>
<keyword evidence="5" id="KW-0349">Heme</keyword>
<feature type="binding site" description="axial binding residue" evidence="5">
    <location>
        <position position="1391"/>
    </location>
    <ligand>
        <name>heme b</name>
        <dbReference type="ChEBI" id="CHEBI:60344"/>
    </ligand>
    <ligandPart>
        <name>Fe</name>
        <dbReference type="ChEBI" id="CHEBI:18248"/>
    </ligandPart>
</feature>
<sequence>MAPKEMRYCFPLARILLLICLCCASHAIHFDSGFTDKVIIDGQQQLVRTRRDTLVKHKTQHLKPAIEIEPINEKVRVAMPHFNVQDLTTYANQAASAIAARFDEFEPTLLASNESRLQTSSAAWFMAASHKTKVVAKNISRIALMAEETTKYFAQGLKLTKEQITFALPTMDVRNTVLADQCPLEVDFPCQPRKYRAYNGYCNNVQNPRWGNANTRYLRFLPPDYSDGVSIPRQASDGTFLPSARDISLAVHKDVDNPHLHLTAMAAIWGQLVHNDISHTPQMAGFLGQRLRCCGVNLHEFHPECYPIRLPDSDPVNGQINIKCQEYVRSGTAPRVGCTLGPREQINQVTSFLDGSTIYGSSVEEANDLRLFRAGLMKTQAGPRGTTKGLLPPDDNIIDCNTKNKDVKCFKAGDVRVNEHTELTALHVILIREHNRLAEELAVINSHWSDETLFQEARRIVGAEMQHITYSEFLPVILGQTIMEKYGLEPESTGYFTGYDININPGVANSVAASALRFVASLLPKNMGLYRNGRKISEQKMGSSFYAPFELYEANGLDEIIEGLARTLSQSEDPSINDVMTNHMFQEKPGTAGLDLAAQIIQHGRDHGIPGYVKWREFCGLPVITTFDQLTDVMNGATIATLKSIYRHVNDIDLFTGGLAETPSAGAVVGRTLGCLIGRQFHYLRRGDRYWYENELPPSSFTKDQLHAIRKVSLARLICDNSDSINQIQPRVFLINDPFLNADMSCHDGVIPKMDLGAWKTASPHFVIPETLLEESVVRAKREAEDYLTLEETLQLTAAVGAASTRPKRQISSFNPITNLSAWTRTANQNTDKRANFLTLHSLVTPAPLNRRQMSPQTILTTIHPSLRAWLAPLIFPRLRTAHHEGHGFEERQSFEQPRFHGASAQALNQYNLDQHLLNLLLASYGEGEVETDSYGPRKREAVDVLQDSARVAHHVNGLLADYESQRKGADPKSPVGTAFSFSRPKRQASAIANISRVLQFASKRFVNSFLNLVNQKDVESQPQPSTLQELMKVLPNIDVSEVVDIPKVFQCDEQTLPCDHTSKYRTMTGWCNNLNFPELGKSLRAFVRLLPPKYEDGLSTMRATAVSGRPLPSARMISANIHNDVSAPHTRYSLMVMQYAQLLDHDLTFTPVNRGFGGSIIDCNSCDSAKTVHPECAPIAVPPNDPWFPHIERSTGRPKCIPFTRSLPGQLTLGHREQLNQVTAFVDGSSTYGSDVCEMRKLRAFVGGRLNSTRHPIRGKDLLPLTGEHLECKSPSGVCFTGGDTRASEQPGLTSIHTIFMREHNRIVTELAKINPHWNDEQLFQNGRRIMSAEFQHVSYNEFLPRVLGWNAIQLYELKVLTEGYYNGYDPTCNPTIFTEFSSAAFRFGHSLLKEQFKRMGANFVDRKSNVKLRDVFMNPDIIYQVGMIDDLLRGMLGTSMETMDQFITHEVTNHLFEEKAKPFSGLDLAALNIQRARDHGIRPYNDYRSLCNLKRARTFEDLSREVTPEIITRLKQTYEHVDDIDLFPGGLAETSLHGGLVGPTFACIIAMQFRQLRKCDRFWYENGDPLIRFTEAQLAEIRKATVSKLLCDNSDGIDTTQRSAFDQSEPFLNPRVPCRSLPSIDLELWKERVSCTVGSTNIEVGKADRISPCVMCTCTREGPICQSLKVVNCFQLAQTFSPAAILNDHVCKVQCAFAFRAFPQVAAAQDPNQLGFS</sequence>
<comment type="subcellular location">
    <subcellularLocation>
        <location evidence="1">Secreted</location>
    </subcellularLocation>
</comment>
<dbReference type="PRINTS" id="PR00457">
    <property type="entry name" value="ANPEROXIDASE"/>
</dbReference>
<dbReference type="PROSITE" id="PS50292">
    <property type="entry name" value="PEROXIDASE_3"/>
    <property type="match status" value="2"/>
</dbReference>
<dbReference type="GO" id="GO:0004601">
    <property type="term" value="F:peroxidase activity"/>
    <property type="evidence" value="ECO:0007669"/>
    <property type="project" value="UniProtKB-KW"/>
</dbReference>
<keyword evidence="4 6" id="KW-0732">Signal</keyword>
<dbReference type="PANTHER" id="PTHR11475:SF134">
    <property type="entry name" value="LD42267P"/>
    <property type="match status" value="1"/>
</dbReference>
<dbReference type="CDD" id="cd09823">
    <property type="entry name" value="peroxinectin_like"/>
    <property type="match status" value="2"/>
</dbReference>
<dbReference type="GO" id="GO:0020037">
    <property type="term" value="F:heme binding"/>
    <property type="evidence" value="ECO:0007669"/>
    <property type="project" value="InterPro"/>
</dbReference>
<proteinExistence type="predicted"/>
<dbReference type="Gene3D" id="1.10.640.10">
    <property type="entry name" value="Haem peroxidase domain superfamily, animal type"/>
    <property type="match status" value="2"/>
</dbReference>
<dbReference type="SUPFAM" id="SSF48113">
    <property type="entry name" value="Heme-dependent peroxidases"/>
    <property type="match status" value="2"/>
</dbReference>
<dbReference type="Pfam" id="PF03098">
    <property type="entry name" value="An_peroxidase"/>
    <property type="match status" value="2"/>
</dbReference>
<dbReference type="InterPro" id="IPR010255">
    <property type="entry name" value="Haem_peroxidase_sf"/>
</dbReference>
<dbReference type="GO" id="GO:0006979">
    <property type="term" value="P:response to oxidative stress"/>
    <property type="evidence" value="ECO:0007669"/>
    <property type="project" value="InterPro"/>
</dbReference>
<dbReference type="PANTHER" id="PTHR11475">
    <property type="entry name" value="OXIDASE/PEROXIDASE"/>
    <property type="match status" value="1"/>
</dbReference>
<evidence type="ECO:0000256" key="1">
    <source>
        <dbReference type="ARBA" id="ARBA00004613"/>
    </source>
</evidence>
<dbReference type="STRING" id="35525.A0A164YSN1"/>
<accession>A0A164YSN1</accession>
<dbReference type="OrthoDB" id="823504at2759"/>
<evidence type="ECO:0000256" key="3">
    <source>
        <dbReference type="ARBA" id="ARBA00022559"/>
    </source>
</evidence>
<name>A0A164YSN1_9CRUS</name>
<evidence type="ECO:0000313" key="7">
    <source>
        <dbReference type="EMBL" id="KZS15559.1"/>
    </source>
</evidence>
<gene>
    <name evidence="7" type="ORF">APZ42_018745</name>
</gene>
<dbReference type="Proteomes" id="UP000076858">
    <property type="component" value="Unassembled WGS sequence"/>
</dbReference>
<organism evidence="7 8">
    <name type="scientific">Daphnia magna</name>
    <dbReference type="NCBI Taxonomy" id="35525"/>
    <lineage>
        <taxon>Eukaryota</taxon>
        <taxon>Metazoa</taxon>
        <taxon>Ecdysozoa</taxon>
        <taxon>Arthropoda</taxon>
        <taxon>Crustacea</taxon>
        <taxon>Branchiopoda</taxon>
        <taxon>Diplostraca</taxon>
        <taxon>Cladocera</taxon>
        <taxon>Anomopoda</taxon>
        <taxon>Daphniidae</taxon>
        <taxon>Daphnia</taxon>
    </lineage>
</organism>
<dbReference type="FunFam" id="1.10.640.10:FF:000003">
    <property type="entry name" value="chorion peroxidase"/>
    <property type="match status" value="1"/>
</dbReference>
<dbReference type="InterPro" id="IPR037120">
    <property type="entry name" value="Haem_peroxidase_sf_animal"/>
</dbReference>